<keyword evidence="3" id="KW-1185">Reference proteome</keyword>
<accession>A0A2K3UXC9</accession>
<organism evidence="2 3">
    <name type="scientific">Deinococcus koreensis</name>
    <dbReference type="NCBI Taxonomy" id="2054903"/>
    <lineage>
        <taxon>Bacteria</taxon>
        <taxon>Thermotogati</taxon>
        <taxon>Deinococcota</taxon>
        <taxon>Deinococci</taxon>
        <taxon>Deinococcales</taxon>
        <taxon>Deinococcaceae</taxon>
        <taxon>Deinococcus</taxon>
    </lineage>
</organism>
<dbReference type="AlphaFoldDB" id="A0A2K3UXC9"/>
<dbReference type="RefSeq" id="WP_103311608.1">
    <property type="nucleotide sequence ID" value="NZ_PPPD01000001.1"/>
</dbReference>
<keyword evidence="1" id="KW-0472">Membrane</keyword>
<comment type="caution">
    <text evidence="2">The sequence shown here is derived from an EMBL/GenBank/DDBJ whole genome shotgun (WGS) entry which is preliminary data.</text>
</comment>
<feature type="transmembrane region" description="Helical" evidence="1">
    <location>
        <begin position="21"/>
        <end position="45"/>
    </location>
</feature>
<dbReference type="Proteomes" id="UP000236379">
    <property type="component" value="Unassembled WGS sequence"/>
</dbReference>
<protein>
    <recommendedName>
        <fullName evidence="4">Type 4 fimbrial biogenesis protein PilX N-terminal domain-containing protein</fullName>
    </recommendedName>
</protein>
<evidence type="ECO:0000313" key="2">
    <source>
        <dbReference type="EMBL" id="PNY81165.1"/>
    </source>
</evidence>
<keyword evidence="1" id="KW-0812">Transmembrane</keyword>
<name>A0A2K3UXC9_9DEIO</name>
<dbReference type="OrthoDB" id="59807at2"/>
<evidence type="ECO:0000313" key="3">
    <source>
        <dbReference type="Proteomes" id="UP000236379"/>
    </source>
</evidence>
<dbReference type="EMBL" id="PPPD01000001">
    <property type="protein sequence ID" value="PNY81165.1"/>
    <property type="molecule type" value="Genomic_DNA"/>
</dbReference>
<evidence type="ECO:0000256" key="1">
    <source>
        <dbReference type="SAM" id="Phobius"/>
    </source>
</evidence>
<evidence type="ECO:0008006" key="4">
    <source>
        <dbReference type="Google" id="ProtNLM"/>
    </source>
</evidence>
<keyword evidence="1" id="KW-1133">Transmembrane helix</keyword>
<reference evidence="2 3" key="1">
    <citation type="submission" date="2018-01" db="EMBL/GenBank/DDBJ databases">
        <title>Deinococcus koreensis sp. nov., a radiation-resistant bacterium isolated from river water.</title>
        <authorList>
            <person name="Choi A."/>
        </authorList>
    </citation>
    <scope>NUCLEOTIDE SEQUENCE [LARGE SCALE GENOMIC DNA]</scope>
    <source>
        <strain evidence="2 3">SJW1-2</strain>
    </source>
</reference>
<sequence>MPTRTARPSPAPARTTAEHRAGYALISVMIAMMVLSALAIAYISITLGNQRDTSNVANSLTGFYAAEGGLNIRAEKVRGKFVDYSRPAGSSPATATPCQGSNVGSGDFACDTSLTLAQRQVATYVLDTTDPDPAKNIGVVNPGETYAGLNYQQYSYRVVSEAQRQGSPDTEARLQMEFQSRLVPMFQFAAFYKNDLEINPSPAMTLNGRVHTNSDLYLSPSTSLKIGGRITTGGDIFRKRKESGGCDAGPVTVSDTASTTKTMQGCSSALVPDSNFTQFNGRVKTRLDSLTVPKQPLSPVPGEELFSKADLRIVARRDSAGVWLLEARNADGLLNTAATSRLKNAPDCAGALSMNPASGAGTGTFNNRREEARQTLIEVNQRLLMNCIHTAPAGTFLNPAGNTLKLDDTTGNGLVWNFSFQDADAAKTQSNLGVRVTDAATLGSGLAGAPAVKGLTIVTDQAAYLQGDFNKIGWKPASVLADTVNVLSNSWSDSAGTHTASDTEVNAAFLAGTDITAGGKYNGGLENYPRFHEDWSGKTFRYRGSFVSLDQPAHASGAWGKAGVYSPPRRDWDYDSRYDNAANLPPLAPRFVYLRQLLFARNF</sequence>
<proteinExistence type="predicted"/>
<gene>
    <name evidence="2" type="ORF">CVO96_07035</name>
</gene>